<organism evidence="2">
    <name type="scientific">viral metagenome</name>
    <dbReference type="NCBI Taxonomy" id="1070528"/>
    <lineage>
        <taxon>unclassified sequences</taxon>
        <taxon>metagenomes</taxon>
        <taxon>organismal metagenomes</taxon>
    </lineage>
</organism>
<name>A0A6C0J9X5_9ZZZZ</name>
<dbReference type="EMBL" id="MN740357">
    <property type="protein sequence ID" value="QHU02429.1"/>
    <property type="molecule type" value="Genomic_DNA"/>
</dbReference>
<sequence length="1065" mass="126925">MPGQWHNDMEKLFPKKMQEIKFFCSSSENNTCRRADILLNNKRTLEIQHSRINENEIIKRFNDWNKFGKEIIWLVDGNTNDVNCEKLTNGNYLIQFNKSWKYKSFIETYDNILLDINDKIFKIELKKIKCKMILLSNPKPLKNVIDILKNNPEKIWKIWDNSNFIKPTLKIYQQGAGNGKTYGIWKSICENEDKDTYVIVTKQHSAKNVIYEELMDQTNRKEYHVENLTNKEEFNTHKHYAIKYTHKKSNRECKVLIGTIDSYCYNLSGTLEKSQNFFEGILKNISVNGLTKVTQYGFMNFAGQQFCINRKSEIWIDEVQDLPISYLYAFTRLILETCCDVNIVGDKLQTLEYNKNFLTEIVNEKLPNIDIVVEPEKNDNRRIQVKGMHIKINELIEFEKYKLEEINCDKSNLSESKDPLELIDSPIIYANDKDENKISDFVSLLIKKLDFQVNLNNYIPEDFMFIFPIMKSDILAIELQTNLQKYWLEKFNDKNYIENIKNKYWEKYNHTNYTQYVHLHKHTEGQVINTRDSIHATRIMSIRTSKGDGRPVVFILGTTEKSLKLVSSNVIGLVYESHLHVALTRAKNKIYFGLIKNNDNIHSRFKDIDEVEYLPSIKRKIQINKLIEQTLDKDKIQNILLENNVSLEDYFPDNSKNNMNIKEQVDWGYHCIKYAVYVSKIIFNIIERHSESQEYYKSHLYITIQKISDLKITRKSTTDYWKYLKDKQYKRGNKKMKEMPICVLNKQHNWIEYIKIIENTMKTIQKKINDNEITKMNVYESIVFVYMIDIYNNQSYSKTITPMELYNITHFFHGDKNTKEKALLNQLDSINEIVESALNNNEKNMKWNLFKHIKLDSNDDIQVKKLQFPIIGYGSKISHIMLKSSISKLNFWDIMIECLMERFLIYNPDSEKDKEKYKDKEIETLIFILDEEKCIKINWNWDKNLYNDILEELKLSIEKYYGDYHMDIYNYLIQIKSPDNKGKYWGKGTKYDTPFSYISEKIKVYPSYIYNLIEEFHEKWSSNKEWVKEQYVTYDSFNDILNIKLKELLNKNFKKVVTEVIDDEF</sequence>
<evidence type="ECO:0000313" key="2">
    <source>
        <dbReference type="EMBL" id="QHU02429.1"/>
    </source>
</evidence>
<dbReference type="InterPro" id="IPR027417">
    <property type="entry name" value="P-loop_NTPase"/>
</dbReference>
<dbReference type="InterPro" id="IPR010330">
    <property type="entry name" value="CoiA_nuc"/>
</dbReference>
<reference evidence="2" key="1">
    <citation type="journal article" date="2020" name="Nature">
        <title>Giant virus diversity and host interactions through global metagenomics.</title>
        <authorList>
            <person name="Schulz F."/>
            <person name="Roux S."/>
            <person name="Paez-Espino D."/>
            <person name="Jungbluth S."/>
            <person name="Walsh D.A."/>
            <person name="Denef V.J."/>
            <person name="McMahon K.D."/>
            <person name="Konstantinidis K.T."/>
            <person name="Eloe-Fadrosh E.A."/>
            <person name="Kyrpides N.C."/>
            <person name="Woyke T."/>
        </authorList>
    </citation>
    <scope>NUCLEOTIDE SEQUENCE</scope>
    <source>
        <strain evidence="2">GVMAG-M-3300025880-75</strain>
    </source>
</reference>
<proteinExistence type="predicted"/>
<dbReference type="SUPFAM" id="SSF52540">
    <property type="entry name" value="P-loop containing nucleoside triphosphate hydrolases"/>
    <property type="match status" value="1"/>
</dbReference>
<dbReference type="Pfam" id="PF06054">
    <property type="entry name" value="CoiA_nuc"/>
    <property type="match status" value="1"/>
</dbReference>
<feature type="domain" description="Competence protein CoiA nuclease-like" evidence="1">
    <location>
        <begin position="30"/>
        <end position="88"/>
    </location>
</feature>
<dbReference type="Gene3D" id="3.40.50.300">
    <property type="entry name" value="P-loop containing nucleotide triphosphate hydrolases"/>
    <property type="match status" value="2"/>
</dbReference>
<protein>
    <recommendedName>
        <fullName evidence="1">Competence protein CoiA nuclease-like domain-containing protein</fullName>
    </recommendedName>
</protein>
<accession>A0A6C0J9X5</accession>
<dbReference type="AlphaFoldDB" id="A0A6C0J9X5"/>
<evidence type="ECO:0000259" key="1">
    <source>
        <dbReference type="Pfam" id="PF06054"/>
    </source>
</evidence>